<evidence type="ECO:0000313" key="2">
    <source>
        <dbReference type="Proteomes" id="UP000215914"/>
    </source>
</evidence>
<dbReference type="AlphaFoldDB" id="A0A9K3J229"/>
<protein>
    <submittedName>
        <fullName evidence="1">Uncharacterized protein</fullName>
    </submittedName>
</protein>
<accession>A0A9K3J229</accession>
<dbReference type="Proteomes" id="UP000215914">
    <property type="component" value="Unassembled WGS sequence"/>
</dbReference>
<keyword evidence="2" id="KW-1185">Reference proteome</keyword>
<comment type="caution">
    <text evidence="1">The sequence shown here is derived from an EMBL/GenBank/DDBJ whole genome shotgun (WGS) entry which is preliminary data.</text>
</comment>
<sequence>MTFQFFYGDDSRRLLLATGRPFESPVVLRRLTVTGCNKIVLLFLSSYKFELFLRFPV</sequence>
<dbReference type="EMBL" id="MNCJ02000320">
    <property type="protein sequence ID" value="KAF5806937.1"/>
    <property type="molecule type" value="Genomic_DNA"/>
</dbReference>
<proteinExistence type="predicted"/>
<reference evidence="1" key="1">
    <citation type="journal article" date="2017" name="Nature">
        <title>The sunflower genome provides insights into oil metabolism, flowering and Asterid evolution.</title>
        <authorList>
            <person name="Badouin H."/>
            <person name="Gouzy J."/>
            <person name="Grassa C.J."/>
            <person name="Murat F."/>
            <person name="Staton S.E."/>
            <person name="Cottret L."/>
            <person name="Lelandais-Briere C."/>
            <person name="Owens G.L."/>
            <person name="Carrere S."/>
            <person name="Mayjonade B."/>
            <person name="Legrand L."/>
            <person name="Gill N."/>
            <person name="Kane N.C."/>
            <person name="Bowers J.E."/>
            <person name="Hubner S."/>
            <person name="Bellec A."/>
            <person name="Berard A."/>
            <person name="Berges H."/>
            <person name="Blanchet N."/>
            <person name="Boniface M.C."/>
            <person name="Brunel D."/>
            <person name="Catrice O."/>
            <person name="Chaidir N."/>
            <person name="Claudel C."/>
            <person name="Donnadieu C."/>
            <person name="Faraut T."/>
            <person name="Fievet G."/>
            <person name="Helmstetter N."/>
            <person name="King M."/>
            <person name="Knapp S.J."/>
            <person name="Lai Z."/>
            <person name="Le Paslier M.C."/>
            <person name="Lippi Y."/>
            <person name="Lorenzon L."/>
            <person name="Mandel J.R."/>
            <person name="Marage G."/>
            <person name="Marchand G."/>
            <person name="Marquand E."/>
            <person name="Bret-Mestries E."/>
            <person name="Morien E."/>
            <person name="Nambeesan S."/>
            <person name="Nguyen T."/>
            <person name="Pegot-Espagnet P."/>
            <person name="Pouilly N."/>
            <person name="Raftis F."/>
            <person name="Sallet E."/>
            <person name="Schiex T."/>
            <person name="Thomas J."/>
            <person name="Vandecasteele C."/>
            <person name="Vares D."/>
            <person name="Vear F."/>
            <person name="Vautrin S."/>
            <person name="Crespi M."/>
            <person name="Mangin B."/>
            <person name="Burke J.M."/>
            <person name="Salse J."/>
            <person name="Munos S."/>
            <person name="Vincourt P."/>
            <person name="Rieseberg L.H."/>
            <person name="Langlade N.B."/>
        </authorList>
    </citation>
    <scope>NUCLEOTIDE SEQUENCE</scope>
    <source>
        <tissue evidence="1">Leaves</tissue>
    </source>
</reference>
<reference evidence="1" key="2">
    <citation type="submission" date="2020-06" db="EMBL/GenBank/DDBJ databases">
        <title>Helianthus annuus Genome sequencing and assembly Release 2.</title>
        <authorList>
            <person name="Gouzy J."/>
            <person name="Langlade N."/>
            <person name="Munos S."/>
        </authorList>
    </citation>
    <scope>NUCLEOTIDE SEQUENCE</scope>
    <source>
        <tissue evidence="1">Leaves</tissue>
    </source>
</reference>
<gene>
    <name evidence="1" type="ORF">HanXRQr2_Chr05g0227391</name>
</gene>
<organism evidence="1 2">
    <name type="scientific">Helianthus annuus</name>
    <name type="common">Common sunflower</name>
    <dbReference type="NCBI Taxonomy" id="4232"/>
    <lineage>
        <taxon>Eukaryota</taxon>
        <taxon>Viridiplantae</taxon>
        <taxon>Streptophyta</taxon>
        <taxon>Embryophyta</taxon>
        <taxon>Tracheophyta</taxon>
        <taxon>Spermatophyta</taxon>
        <taxon>Magnoliopsida</taxon>
        <taxon>eudicotyledons</taxon>
        <taxon>Gunneridae</taxon>
        <taxon>Pentapetalae</taxon>
        <taxon>asterids</taxon>
        <taxon>campanulids</taxon>
        <taxon>Asterales</taxon>
        <taxon>Asteraceae</taxon>
        <taxon>Asteroideae</taxon>
        <taxon>Heliantheae alliance</taxon>
        <taxon>Heliantheae</taxon>
        <taxon>Helianthus</taxon>
    </lineage>
</organism>
<dbReference type="Gramene" id="mRNA:HanXRQr2_Chr05g0227391">
    <property type="protein sequence ID" value="mRNA:HanXRQr2_Chr05g0227391"/>
    <property type="gene ID" value="HanXRQr2_Chr05g0227391"/>
</dbReference>
<evidence type="ECO:0000313" key="1">
    <source>
        <dbReference type="EMBL" id="KAF5806937.1"/>
    </source>
</evidence>
<name>A0A9K3J229_HELAN</name>